<dbReference type="GO" id="GO:0055085">
    <property type="term" value="P:transmembrane transport"/>
    <property type="evidence" value="ECO:0007669"/>
    <property type="project" value="InterPro"/>
</dbReference>
<dbReference type="InterPro" id="IPR050366">
    <property type="entry name" value="BP-dependent_transpt_permease"/>
</dbReference>
<dbReference type="InterPro" id="IPR000515">
    <property type="entry name" value="MetI-like"/>
</dbReference>
<evidence type="ECO:0000256" key="2">
    <source>
        <dbReference type="ARBA" id="ARBA00022448"/>
    </source>
</evidence>
<comment type="subcellular location">
    <subcellularLocation>
        <location evidence="1 7">Cell membrane</location>
        <topology evidence="1 7">Multi-pass membrane protein</topology>
    </subcellularLocation>
</comment>
<evidence type="ECO:0000256" key="4">
    <source>
        <dbReference type="ARBA" id="ARBA00022692"/>
    </source>
</evidence>
<dbReference type="InterPro" id="IPR035906">
    <property type="entry name" value="MetI-like_sf"/>
</dbReference>
<feature type="domain" description="ABC transmembrane type-1" evidence="8">
    <location>
        <begin position="82"/>
        <end position="271"/>
    </location>
</feature>
<evidence type="ECO:0000256" key="1">
    <source>
        <dbReference type="ARBA" id="ARBA00004651"/>
    </source>
</evidence>
<keyword evidence="6 7" id="KW-0472">Membrane</keyword>
<dbReference type="Pfam" id="PF00528">
    <property type="entry name" value="BPD_transp_1"/>
    <property type="match status" value="1"/>
</dbReference>
<keyword evidence="4 7" id="KW-0812">Transmembrane</keyword>
<keyword evidence="2 7" id="KW-0813">Transport</keyword>
<feature type="transmembrane region" description="Helical" evidence="7">
    <location>
        <begin position="249"/>
        <end position="271"/>
    </location>
</feature>
<feature type="transmembrane region" description="Helical" evidence="7">
    <location>
        <begin position="86"/>
        <end position="110"/>
    </location>
</feature>
<evidence type="ECO:0000259" key="8">
    <source>
        <dbReference type="PROSITE" id="PS50928"/>
    </source>
</evidence>
<keyword evidence="3" id="KW-1003">Cell membrane</keyword>
<protein>
    <submittedName>
        <fullName evidence="9">Binding-protein-dependent transporter inner membrane component</fullName>
    </submittedName>
</protein>
<dbReference type="GO" id="GO:0005886">
    <property type="term" value="C:plasma membrane"/>
    <property type="evidence" value="ECO:0007669"/>
    <property type="project" value="UniProtKB-SubCell"/>
</dbReference>
<name>A0A097CSW4_9ACTN</name>
<gene>
    <name evidence="9" type="ORF">VASRM7_496</name>
</gene>
<accession>A0A097CSW4</accession>
<evidence type="ECO:0000256" key="5">
    <source>
        <dbReference type="ARBA" id="ARBA00022989"/>
    </source>
</evidence>
<dbReference type="PROSITE" id="PS50928">
    <property type="entry name" value="ABC_TM1"/>
    <property type="match status" value="1"/>
</dbReference>
<evidence type="ECO:0000256" key="6">
    <source>
        <dbReference type="ARBA" id="ARBA00023136"/>
    </source>
</evidence>
<evidence type="ECO:0000313" key="9">
    <source>
        <dbReference type="EMBL" id="AIS85736.1"/>
    </source>
</evidence>
<feature type="transmembrane region" description="Helical" evidence="7">
    <location>
        <begin position="21"/>
        <end position="41"/>
    </location>
</feature>
<dbReference type="PANTHER" id="PTHR43386">
    <property type="entry name" value="OLIGOPEPTIDE TRANSPORT SYSTEM PERMEASE PROTEIN APPC"/>
    <property type="match status" value="1"/>
</dbReference>
<feature type="transmembrane region" description="Helical" evidence="7">
    <location>
        <begin position="117"/>
        <end position="139"/>
    </location>
</feature>
<comment type="similarity">
    <text evidence="7">Belongs to the binding-protein-dependent transport system permease family.</text>
</comment>
<dbReference type="SUPFAM" id="SSF161098">
    <property type="entry name" value="MetI-like"/>
    <property type="match status" value="1"/>
</dbReference>
<evidence type="ECO:0000256" key="3">
    <source>
        <dbReference type="ARBA" id="ARBA00022475"/>
    </source>
</evidence>
<dbReference type="EMBL" id="KF826676">
    <property type="protein sequence ID" value="AIS85736.1"/>
    <property type="molecule type" value="Genomic_DNA"/>
</dbReference>
<evidence type="ECO:0000256" key="7">
    <source>
        <dbReference type="RuleBase" id="RU363032"/>
    </source>
</evidence>
<dbReference type="AlphaFoldDB" id="A0A097CSW4"/>
<sequence>MGGMTTVLTPVTAPVARARPALVLAWVGLGLLALAAAWPALLATAAPDTVDPASALAPISPHHPFGTDQLGRDVYSRVVYGTRMSLLIGLGATTLAVTVGALLGVLAAAAGRAVDELFMRITDILLAFPGLLLALLVIAVLGPGAVNTTIALACAAVPGYVRLARGQALVVRRSGYVSAAVVMGRSRVGIFFGHVLPNALPPVLAFAAVDVGTALMASASLSFLGLGAQPPAPEWGSMLAEGRDYLDSAWGLTVFPGLVVTAAVIACYVVGADLRARFEGRGTGGR</sequence>
<keyword evidence="5 7" id="KW-1133">Transmembrane helix</keyword>
<reference evidence="9" key="1">
    <citation type="submission" date="2013-11" db="EMBL/GenBank/DDBJ databases">
        <title>New antitubercular compounds from marine-derived Verrucosispora sp. MS100047.</title>
        <authorList>
            <person name="Huang P."/>
            <person name="Xie F."/>
            <person name="Wang Q."/>
            <person name="Wang J."/>
            <person name="Wang Q."/>
            <person name="Abdel-Mageed W.M."/>
            <person name="Liu M."/>
            <person name="Han J."/>
            <person name="Song F."/>
            <person name="Dai H."/>
            <person name="Liu X."/>
            <person name="Zhang L."/>
        </authorList>
    </citation>
    <scope>NUCLEOTIDE SEQUENCE</scope>
    <source>
        <strain evidence="9">MS100047</strain>
    </source>
</reference>
<dbReference type="PANTHER" id="PTHR43386:SF25">
    <property type="entry name" value="PEPTIDE ABC TRANSPORTER PERMEASE PROTEIN"/>
    <property type="match status" value="1"/>
</dbReference>
<organism evidence="9">
    <name type="scientific">Verrucosispora sp. MS100047</name>
    <dbReference type="NCBI Taxonomy" id="1410949"/>
    <lineage>
        <taxon>Bacteria</taxon>
        <taxon>Bacillati</taxon>
        <taxon>Actinomycetota</taxon>
        <taxon>Actinomycetes</taxon>
        <taxon>Micromonosporales</taxon>
        <taxon>Micromonosporaceae</taxon>
        <taxon>Micromonospora</taxon>
    </lineage>
</organism>
<proteinExistence type="inferred from homology"/>
<dbReference type="CDD" id="cd06261">
    <property type="entry name" value="TM_PBP2"/>
    <property type="match status" value="1"/>
</dbReference>
<dbReference type="Gene3D" id="1.10.3720.10">
    <property type="entry name" value="MetI-like"/>
    <property type="match status" value="1"/>
</dbReference>